<protein>
    <recommendedName>
        <fullName evidence="4">Tetratricopeptide repeat protein</fullName>
    </recommendedName>
</protein>
<accession>M7N8S1</accession>
<feature type="compositionally biased region" description="Acidic residues" evidence="1">
    <location>
        <begin position="518"/>
        <end position="528"/>
    </location>
</feature>
<name>M7N8S1_9MICC</name>
<evidence type="ECO:0000256" key="1">
    <source>
        <dbReference type="SAM" id="MobiDB-lite"/>
    </source>
</evidence>
<feature type="region of interest" description="Disordered" evidence="1">
    <location>
        <begin position="457"/>
        <end position="568"/>
    </location>
</feature>
<feature type="compositionally biased region" description="Basic and acidic residues" evidence="1">
    <location>
        <begin position="9"/>
        <end position="19"/>
    </location>
</feature>
<feature type="compositionally biased region" description="Basic and acidic residues" evidence="1">
    <location>
        <begin position="29"/>
        <end position="203"/>
    </location>
</feature>
<dbReference type="STRING" id="1276920.ADIAG_02686"/>
<dbReference type="AlphaFoldDB" id="M7N8S1"/>
<proteinExistence type="predicted"/>
<comment type="caution">
    <text evidence="2">The sequence shown here is derived from an EMBL/GenBank/DDBJ whole genome shotgun (WGS) entry which is preliminary data.</text>
</comment>
<evidence type="ECO:0000313" key="3">
    <source>
        <dbReference type="Proteomes" id="UP000012015"/>
    </source>
</evidence>
<feature type="compositionally biased region" description="Basic and acidic residues" evidence="1">
    <location>
        <begin position="242"/>
        <end position="256"/>
    </location>
</feature>
<sequence>MSNENKGFGSKDNRDRNESKPSNSGGFRRGGDDRREGGFKPREDRGGFKPREDRGGYQGGNDRREGGFKPREDRGGYQGGNDRREGGFKPREDRGGYQGGNDRREGGFKPREDRGGFKPREDRGGYQGGNDRREGGFKPREDRGGFRGGDDRREGGFKPREDRGGFKPREDRGGFRGGDDRREGGFKPREDRGGFRGGDDRRGGSSAPRSGASTADLEAMRDEENARRPHNPADLRSSNSPERGRSPEIDDDVTGKELDRITRAELRYLDDVNNEWVSKHLVMAGRLIDIDPQLAYEHTIAASRRGGRVAVVREAVGLAAYAAGEFAEALREFRTHRRISGSNLHLPRIADAERGIGRPGKTLEIAHSEVVETLDTNGKVEMAMVASGAQNDLGDLNAALAELEIPQLDINRAFSYSPRLFSAYADALENLGRNEEAVKWRKQISVAEEALGTGEFAEPDIIDLGEDDEADARRPRARDIVEPENLTVDGDEDAAAADTADTTDGDEEDASAEAADTVADDDALEVVDADALAEPAEELNPELEDEAPVAEAPNGASPAIDQDENDEK</sequence>
<dbReference type="EMBL" id="AOCK01000007">
    <property type="protein sequence ID" value="EMQ98174.1"/>
    <property type="molecule type" value="Genomic_DNA"/>
</dbReference>
<dbReference type="eggNOG" id="COG0457">
    <property type="taxonomic scope" value="Bacteria"/>
</dbReference>
<feature type="compositionally biased region" description="Basic and acidic residues" evidence="1">
    <location>
        <begin position="471"/>
        <end position="481"/>
    </location>
</feature>
<dbReference type="Proteomes" id="UP000012015">
    <property type="component" value="Unassembled WGS sequence"/>
</dbReference>
<feature type="compositionally biased region" description="Acidic residues" evidence="1">
    <location>
        <begin position="457"/>
        <end position="470"/>
    </location>
</feature>
<feature type="compositionally biased region" description="Acidic residues" evidence="1">
    <location>
        <begin position="535"/>
        <end position="548"/>
    </location>
</feature>
<feature type="region of interest" description="Disordered" evidence="1">
    <location>
        <begin position="1"/>
        <end position="256"/>
    </location>
</feature>
<reference evidence="2 3" key="1">
    <citation type="journal article" date="2013" name="Genome Announc.">
        <title>Draft Genome Sequence of Arthrobacter gangotriensis Strain Lz1yT, Isolated from a Penguin Rookery Soil Sample Collected in Antarctica, near the Indian Station Dakshin Gangotri.</title>
        <authorList>
            <person name="Shivaji S."/>
            <person name="Ara S."/>
            <person name="Bandi S."/>
            <person name="Singh A."/>
            <person name="Kumar Pinnaka A."/>
        </authorList>
    </citation>
    <scope>NUCLEOTIDE SEQUENCE [LARGE SCALE GENOMIC DNA]</scope>
    <source>
        <strain evidence="2 3">Lz1y</strain>
    </source>
</reference>
<gene>
    <name evidence="2" type="ORF">ADIAG_02686</name>
</gene>
<dbReference type="PATRIC" id="fig|1276920.7.peg.2684"/>
<keyword evidence="3" id="KW-1185">Reference proteome</keyword>
<evidence type="ECO:0000313" key="2">
    <source>
        <dbReference type="EMBL" id="EMQ98174.1"/>
    </source>
</evidence>
<feature type="compositionally biased region" description="Basic and acidic residues" evidence="1">
    <location>
        <begin position="218"/>
        <end position="233"/>
    </location>
</feature>
<organism evidence="2 3">
    <name type="scientific">Paeniglutamicibacter gangotriensis Lz1y</name>
    <dbReference type="NCBI Taxonomy" id="1276920"/>
    <lineage>
        <taxon>Bacteria</taxon>
        <taxon>Bacillati</taxon>
        <taxon>Actinomycetota</taxon>
        <taxon>Actinomycetes</taxon>
        <taxon>Micrococcales</taxon>
        <taxon>Micrococcaceae</taxon>
        <taxon>Paeniglutamicibacter</taxon>
    </lineage>
</organism>
<feature type="compositionally biased region" description="Acidic residues" evidence="1">
    <location>
        <begin position="489"/>
        <end position="511"/>
    </location>
</feature>
<evidence type="ECO:0008006" key="4">
    <source>
        <dbReference type="Google" id="ProtNLM"/>
    </source>
</evidence>